<dbReference type="Proteomes" id="UP001497516">
    <property type="component" value="Chromosome 5"/>
</dbReference>
<dbReference type="AlphaFoldDB" id="A0AAV2ETZ5"/>
<gene>
    <name evidence="2" type="ORF">LTRI10_LOCUS30348</name>
</gene>
<sequence>MEEQDALRKEVDALNSEKASLLVNHEAEVDVVRAEASPAYLKSAEFLAYDKVKYNEVVGNVVGAISHMFRREQPDVAWDTNRVWDAIYHWSSFDVTSEADGSEEDEVGDEEESVEEGDAGSRGSQSVGDQIDYSFQVFLSFGGF</sequence>
<evidence type="ECO:0000313" key="3">
    <source>
        <dbReference type="Proteomes" id="UP001497516"/>
    </source>
</evidence>
<accession>A0AAV2ETZ5</accession>
<evidence type="ECO:0000313" key="2">
    <source>
        <dbReference type="EMBL" id="CAL1389496.1"/>
    </source>
</evidence>
<reference evidence="2 3" key="1">
    <citation type="submission" date="2024-04" db="EMBL/GenBank/DDBJ databases">
        <authorList>
            <person name="Fracassetti M."/>
        </authorList>
    </citation>
    <scope>NUCLEOTIDE SEQUENCE [LARGE SCALE GENOMIC DNA]</scope>
</reference>
<feature type="compositionally biased region" description="Acidic residues" evidence="1">
    <location>
        <begin position="100"/>
        <end position="118"/>
    </location>
</feature>
<protein>
    <submittedName>
        <fullName evidence="2">Uncharacterized protein</fullName>
    </submittedName>
</protein>
<evidence type="ECO:0000256" key="1">
    <source>
        <dbReference type="SAM" id="MobiDB-lite"/>
    </source>
</evidence>
<organism evidence="2 3">
    <name type="scientific">Linum trigynum</name>
    <dbReference type="NCBI Taxonomy" id="586398"/>
    <lineage>
        <taxon>Eukaryota</taxon>
        <taxon>Viridiplantae</taxon>
        <taxon>Streptophyta</taxon>
        <taxon>Embryophyta</taxon>
        <taxon>Tracheophyta</taxon>
        <taxon>Spermatophyta</taxon>
        <taxon>Magnoliopsida</taxon>
        <taxon>eudicotyledons</taxon>
        <taxon>Gunneridae</taxon>
        <taxon>Pentapetalae</taxon>
        <taxon>rosids</taxon>
        <taxon>fabids</taxon>
        <taxon>Malpighiales</taxon>
        <taxon>Linaceae</taxon>
        <taxon>Linum</taxon>
    </lineage>
</organism>
<dbReference type="EMBL" id="OZ034818">
    <property type="protein sequence ID" value="CAL1389496.1"/>
    <property type="molecule type" value="Genomic_DNA"/>
</dbReference>
<keyword evidence="3" id="KW-1185">Reference proteome</keyword>
<feature type="region of interest" description="Disordered" evidence="1">
    <location>
        <begin position="96"/>
        <end position="127"/>
    </location>
</feature>
<name>A0AAV2ETZ5_9ROSI</name>
<proteinExistence type="predicted"/>